<dbReference type="GO" id="GO:0046872">
    <property type="term" value="F:metal ion binding"/>
    <property type="evidence" value="ECO:0007669"/>
    <property type="project" value="UniProtKB-KW"/>
</dbReference>
<evidence type="ECO:0000256" key="3">
    <source>
        <dbReference type="ARBA" id="ARBA00022729"/>
    </source>
</evidence>
<keyword evidence="2" id="KW-0479">Metal-binding</keyword>
<comment type="cofactor">
    <cofactor evidence="1">
        <name>Co(2+)</name>
        <dbReference type="ChEBI" id="CHEBI:48828"/>
    </cofactor>
</comment>
<sequence length="245" mass="28229">MMVMSLAFNAFTTLILTRGNGKFRLGPGESTEDLLRILKEKQVKATLFVLGSQVAEDGMARLLKQAYNDGHQIASHTYDHIDLNRLSSEKIKQQMLNTEAEIKKVIGVVPAMMRPPYGNCSETCTKVMKDLGYSVIQWNVDSDDWTYMGKPKEYDELVDNILSKVYRSNPTKDSWISLQHDIHKFSVERTPKIVDRIKAKGYKFVTVNECLKCTIELDQLSQPYPNFDNHFPVWLRLYQPFIQQN</sequence>
<comment type="caution">
    <text evidence="7">The sequence shown here is derived from an EMBL/GenBank/DDBJ whole genome shotgun (WGS) entry which is preliminary data.</text>
</comment>
<dbReference type="InterPro" id="IPR011330">
    <property type="entry name" value="Glyco_hydro/deAcase_b/a-brl"/>
</dbReference>
<evidence type="ECO:0000259" key="6">
    <source>
        <dbReference type="PROSITE" id="PS51677"/>
    </source>
</evidence>
<dbReference type="AlphaFoldDB" id="A0A1Y1X2Q6"/>
<dbReference type="PROSITE" id="PS51677">
    <property type="entry name" value="NODB"/>
    <property type="match status" value="1"/>
</dbReference>
<dbReference type="GO" id="GO:0005975">
    <property type="term" value="P:carbohydrate metabolic process"/>
    <property type="evidence" value="ECO:0007669"/>
    <property type="project" value="InterPro"/>
</dbReference>
<dbReference type="GO" id="GO:0016810">
    <property type="term" value="F:hydrolase activity, acting on carbon-nitrogen (but not peptide) bonds"/>
    <property type="evidence" value="ECO:0007669"/>
    <property type="project" value="InterPro"/>
</dbReference>
<evidence type="ECO:0000313" key="7">
    <source>
        <dbReference type="EMBL" id="ORX80090.1"/>
    </source>
</evidence>
<dbReference type="OrthoDB" id="2125469at2759"/>
<dbReference type="PANTHER" id="PTHR46471:SF2">
    <property type="entry name" value="CHITIN DEACETYLASE-RELATED"/>
    <property type="match status" value="1"/>
</dbReference>
<dbReference type="STRING" id="1314790.A0A1Y1X2Q6"/>
<dbReference type="Proteomes" id="UP000193498">
    <property type="component" value="Unassembled WGS sequence"/>
</dbReference>
<gene>
    <name evidence="7" type="ORF">K493DRAFT_412194</name>
</gene>
<protein>
    <submittedName>
        <fullName evidence="7">Glycoside hydrolase/deacetylase</fullName>
    </submittedName>
</protein>
<dbReference type="EMBL" id="MCFE01000757">
    <property type="protein sequence ID" value="ORX80090.1"/>
    <property type="molecule type" value="Genomic_DNA"/>
</dbReference>
<keyword evidence="8" id="KW-1185">Reference proteome</keyword>
<reference evidence="7 8" key="1">
    <citation type="submission" date="2016-07" db="EMBL/GenBank/DDBJ databases">
        <title>Pervasive Adenine N6-methylation of Active Genes in Fungi.</title>
        <authorList>
            <consortium name="DOE Joint Genome Institute"/>
            <person name="Mondo S.J."/>
            <person name="Dannebaum R.O."/>
            <person name="Kuo R.C."/>
            <person name="Labutti K."/>
            <person name="Haridas S."/>
            <person name="Kuo A."/>
            <person name="Salamov A."/>
            <person name="Ahrendt S.R."/>
            <person name="Lipzen A."/>
            <person name="Sullivan W."/>
            <person name="Andreopoulos W.B."/>
            <person name="Clum A."/>
            <person name="Lindquist E."/>
            <person name="Daum C."/>
            <person name="Ramamoorthy G.K."/>
            <person name="Gryganskyi A."/>
            <person name="Culley D."/>
            <person name="Magnuson J.K."/>
            <person name="James T.Y."/>
            <person name="O'Malley M.A."/>
            <person name="Stajich J.E."/>
            <person name="Spatafora J.W."/>
            <person name="Visel A."/>
            <person name="Grigoriev I.V."/>
        </authorList>
    </citation>
    <scope>NUCLEOTIDE SEQUENCE [LARGE SCALE GENOMIC DNA]</scope>
    <source>
        <strain evidence="7 8">CBS 931.73</strain>
    </source>
</reference>
<evidence type="ECO:0000313" key="8">
    <source>
        <dbReference type="Proteomes" id="UP000193498"/>
    </source>
</evidence>
<evidence type="ECO:0000256" key="4">
    <source>
        <dbReference type="ARBA" id="ARBA00022801"/>
    </source>
</evidence>
<dbReference type="Pfam" id="PF01522">
    <property type="entry name" value="Polysacc_deac_1"/>
    <property type="match status" value="1"/>
</dbReference>
<name>A0A1Y1X2Q6_9FUNG</name>
<keyword evidence="3" id="KW-0732">Signal</keyword>
<dbReference type="InterPro" id="IPR002509">
    <property type="entry name" value="NODB_dom"/>
</dbReference>
<dbReference type="PANTHER" id="PTHR46471">
    <property type="entry name" value="CHITIN DEACETYLASE"/>
    <property type="match status" value="1"/>
</dbReference>
<evidence type="ECO:0000256" key="2">
    <source>
        <dbReference type="ARBA" id="ARBA00022723"/>
    </source>
</evidence>
<proteinExistence type="predicted"/>
<keyword evidence="4 7" id="KW-0378">Hydrolase</keyword>
<dbReference type="SUPFAM" id="SSF88713">
    <property type="entry name" value="Glycoside hydrolase/deacetylase"/>
    <property type="match status" value="1"/>
</dbReference>
<dbReference type="InParanoid" id="A0A1Y1X2Q6"/>
<evidence type="ECO:0000256" key="1">
    <source>
        <dbReference type="ARBA" id="ARBA00001941"/>
    </source>
</evidence>
<accession>A0A1Y1X2Q6</accession>
<dbReference type="Gene3D" id="3.20.20.370">
    <property type="entry name" value="Glycoside hydrolase/deacetylase"/>
    <property type="match status" value="1"/>
</dbReference>
<evidence type="ECO:0000256" key="5">
    <source>
        <dbReference type="ARBA" id="ARBA00023277"/>
    </source>
</evidence>
<organism evidence="7 8">
    <name type="scientific">Basidiobolus meristosporus CBS 931.73</name>
    <dbReference type="NCBI Taxonomy" id="1314790"/>
    <lineage>
        <taxon>Eukaryota</taxon>
        <taxon>Fungi</taxon>
        <taxon>Fungi incertae sedis</taxon>
        <taxon>Zoopagomycota</taxon>
        <taxon>Entomophthoromycotina</taxon>
        <taxon>Basidiobolomycetes</taxon>
        <taxon>Basidiobolales</taxon>
        <taxon>Basidiobolaceae</taxon>
        <taxon>Basidiobolus</taxon>
    </lineage>
</organism>
<feature type="domain" description="NodB homology" evidence="6">
    <location>
        <begin position="12"/>
        <end position="205"/>
    </location>
</feature>
<keyword evidence="5" id="KW-0119">Carbohydrate metabolism</keyword>